<feature type="region of interest" description="Disordered" evidence="1">
    <location>
        <begin position="138"/>
        <end position="165"/>
    </location>
</feature>
<reference evidence="2" key="1">
    <citation type="submission" date="2021-06" db="EMBL/GenBank/DDBJ databases">
        <title>Novel species in genus Arthrobacter.</title>
        <authorList>
            <person name="Zhang G."/>
        </authorList>
    </citation>
    <scope>NUCLEOTIDE SEQUENCE</scope>
    <source>
        <strain evidence="2">Zg-ZUI122</strain>
    </source>
</reference>
<dbReference type="RefSeq" id="WP_104055013.1">
    <property type="nucleotide sequence ID" value="NZ_CP076456.1"/>
</dbReference>
<evidence type="ECO:0000313" key="2">
    <source>
        <dbReference type="EMBL" id="QWQ36922.1"/>
    </source>
</evidence>
<dbReference type="AlphaFoldDB" id="A0A975XLD8"/>
<proteinExistence type="predicted"/>
<keyword evidence="3" id="KW-1185">Reference proteome</keyword>
<gene>
    <name evidence="2" type="ORF">KG104_03750</name>
</gene>
<sequence length="165" mass="18358">MEWLAFTAPVLGLIVGIGAGWCTRSGIDRRDESVALNALIMDLHLKRSLAAIQPQTVEGSDGEARLRPTVLDARDRILETLTHLRSGSANTGVLMRMAAACTVYLRSASREPERYQFALMELRETLDDGVRLLSDGRRRVRGLPPGERSTAKPGQRPSRRPVRRR</sequence>
<name>A0A975XLD8_9MICC</name>
<organism evidence="2 3">
    <name type="scientific">Arthrobacter sunyaminii</name>
    <dbReference type="NCBI Taxonomy" id="2816859"/>
    <lineage>
        <taxon>Bacteria</taxon>
        <taxon>Bacillati</taxon>
        <taxon>Actinomycetota</taxon>
        <taxon>Actinomycetes</taxon>
        <taxon>Micrococcales</taxon>
        <taxon>Micrococcaceae</taxon>
        <taxon>Arthrobacter</taxon>
    </lineage>
</organism>
<dbReference type="EMBL" id="CP076456">
    <property type="protein sequence ID" value="QWQ36922.1"/>
    <property type="molecule type" value="Genomic_DNA"/>
</dbReference>
<evidence type="ECO:0000313" key="3">
    <source>
        <dbReference type="Proteomes" id="UP000680588"/>
    </source>
</evidence>
<protein>
    <submittedName>
        <fullName evidence="2">Uncharacterized protein</fullName>
    </submittedName>
</protein>
<dbReference type="KEGG" id="asun:KG104_03750"/>
<accession>A0A975XLD8</accession>
<evidence type="ECO:0000256" key="1">
    <source>
        <dbReference type="SAM" id="MobiDB-lite"/>
    </source>
</evidence>
<dbReference type="Proteomes" id="UP000680588">
    <property type="component" value="Chromosome"/>
</dbReference>